<reference evidence="2 3" key="1">
    <citation type="submission" date="2020-02" db="EMBL/GenBank/DDBJ databases">
        <title>Rhodobacter translucens sp. nov., a novel bacterium isolated from activated sludge.</title>
        <authorList>
            <person name="Liu J."/>
        </authorList>
    </citation>
    <scope>NUCLEOTIDE SEQUENCE [LARGE SCALE GENOMIC DNA]</scope>
    <source>
        <strain evidence="2 3">HX-7-19</strain>
    </source>
</reference>
<evidence type="ECO:0000256" key="1">
    <source>
        <dbReference type="SAM" id="Phobius"/>
    </source>
</evidence>
<gene>
    <name evidence="2" type="ORF">G5V65_21055</name>
</gene>
<keyword evidence="3" id="KW-1185">Reference proteome</keyword>
<evidence type="ECO:0000313" key="3">
    <source>
        <dbReference type="Proteomes" id="UP000474758"/>
    </source>
</evidence>
<sequence>MDNRQRLILEMLARADARLEAQQQIALASDARAMQLVGVLIAAAAVTTAIGEDAVSAVQWAIVVPLVLAAAAGIYAARPVGWYAPGMRPSAFNEDLDDDRDLADVQLELARHLEACIEQNSEILRHNADALRTAVLLAACAPVLGAIASIAV</sequence>
<name>A0A6M1TSS5_9RHOB</name>
<feature type="transmembrane region" description="Helical" evidence="1">
    <location>
        <begin position="57"/>
        <end position="77"/>
    </location>
</feature>
<feature type="transmembrane region" description="Helical" evidence="1">
    <location>
        <begin position="130"/>
        <end position="151"/>
    </location>
</feature>
<comment type="caution">
    <text evidence="2">The sequence shown here is derived from an EMBL/GenBank/DDBJ whole genome shotgun (WGS) entry which is preliminary data.</text>
</comment>
<proteinExistence type="predicted"/>
<keyword evidence="1" id="KW-0812">Transmembrane</keyword>
<organism evidence="2 3">
    <name type="scientific">Paragemmobacter kunshanensis</name>
    <dbReference type="NCBI Taxonomy" id="2583234"/>
    <lineage>
        <taxon>Bacteria</taxon>
        <taxon>Pseudomonadati</taxon>
        <taxon>Pseudomonadota</taxon>
        <taxon>Alphaproteobacteria</taxon>
        <taxon>Rhodobacterales</taxon>
        <taxon>Paracoccaceae</taxon>
        <taxon>Paragemmobacter</taxon>
    </lineage>
</organism>
<accession>A0A6M1TSS5</accession>
<dbReference type="EMBL" id="JAALFE010000049">
    <property type="protein sequence ID" value="NGQ93379.1"/>
    <property type="molecule type" value="Genomic_DNA"/>
</dbReference>
<dbReference type="AlphaFoldDB" id="A0A6M1TSS5"/>
<evidence type="ECO:0000313" key="2">
    <source>
        <dbReference type="EMBL" id="NGQ93379.1"/>
    </source>
</evidence>
<dbReference type="RefSeq" id="WP_165054444.1">
    <property type="nucleotide sequence ID" value="NZ_JAALFE010000049.1"/>
</dbReference>
<dbReference type="Proteomes" id="UP000474758">
    <property type="component" value="Unassembled WGS sequence"/>
</dbReference>
<keyword evidence="1" id="KW-0472">Membrane</keyword>
<keyword evidence="1" id="KW-1133">Transmembrane helix</keyword>
<protein>
    <submittedName>
        <fullName evidence="2">Uncharacterized protein</fullName>
    </submittedName>
</protein>
<feature type="transmembrane region" description="Helical" evidence="1">
    <location>
        <begin position="33"/>
        <end position="51"/>
    </location>
</feature>